<dbReference type="Proteomes" id="UP000282438">
    <property type="component" value="Chromosome"/>
</dbReference>
<protein>
    <submittedName>
        <fullName evidence="1">Uncharacterized protein</fullName>
    </submittedName>
</protein>
<keyword evidence="2" id="KW-1185">Reference proteome</keyword>
<evidence type="ECO:0000313" key="2">
    <source>
        <dbReference type="Proteomes" id="UP000282438"/>
    </source>
</evidence>
<dbReference type="OrthoDB" id="9960724at2"/>
<reference evidence="1 2" key="1">
    <citation type="submission" date="2018-12" db="EMBL/GenBank/DDBJ databases">
        <title>Complete genome sequence of Iodobacter sp. H11R3.</title>
        <authorList>
            <person name="Bae J.-W."/>
        </authorList>
    </citation>
    <scope>NUCLEOTIDE SEQUENCE [LARGE SCALE GENOMIC DNA]</scope>
    <source>
        <strain evidence="1 2">H11R3</strain>
    </source>
</reference>
<evidence type="ECO:0000313" key="1">
    <source>
        <dbReference type="EMBL" id="AZN35909.1"/>
    </source>
</evidence>
<dbReference type="AlphaFoldDB" id="A0A3S8ZR06"/>
<gene>
    <name evidence="1" type="ORF">EJO50_05075</name>
</gene>
<organism evidence="1 2">
    <name type="scientific">Iodobacter ciconiae</name>
    <dbReference type="NCBI Taxonomy" id="2496266"/>
    <lineage>
        <taxon>Bacteria</taxon>
        <taxon>Pseudomonadati</taxon>
        <taxon>Pseudomonadota</taxon>
        <taxon>Betaproteobacteria</taxon>
        <taxon>Neisseriales</taxon>
        <taxon>Chitinibacteraceae</taxon>
        <taxon>Iodobacter</taxon>
    </lineage>
</organism>
<name>A0A3S8ZR06_9NEIS</name>
<sequence length="148" mass="16459">MISAVSNIPDKHNSSEAAVYPISERAIQAASETAEIKSKETVPQTKWSETDEAFYQGLLHLSPNDTAAIETYIQEFNSTHSSPYHSLAQQIEVLGKITEKLTDDSGHQDLAKNTNAILNSKWGLEMFTSQWMSEVILSDGKSPEETDW</sequence>
<accession>A0A3S8ZR06</accession>
<dbReference type="EMBL" id="CP034433">
    <property type="protein sequence ID" value="AZN35909.1"/>
    <property type="molecule type" value="Genomic_DNA"/>
</dbReference>
<proteinExistence type="predicted"/>
<dbReference type="KEGG" id="iod:EJO50_05075"/>
<dbReference type="RefSeq" id="WP_125972085.1">
    <property type="nucleotide sequence ID" value="NZ_CP034433.1"/>
</dbReference>